<dbReference type="InterPro" id="IPR017528">
    <property type="entry name" value="CHP03097O-antigen_lig-rel"/>
</dbReference>
<sequence length="472" mass="52137">MRDLFLLAVLPLMLYTMAQRPFIAVGMWVWTALFFPNGWVYGAAGHIRYNLLFTAIAILGYLFYKHKPKIELGVIGSFVLLFFLWTIGSTAGTIGRPDLALEYWIRFFKVVMLFVFVVLTIKDKLHVDFVLWCLMLSVGFYADLESLKFLASGGGHKIVGMSGHVLGDRNELSLAFVMILPVAYYLLGEYGKRSRILQLGLLGTMAALVIAVIGTSSRGGFVALAALGVYMFIKSKRKVLATVLVAILVAGLTPYISDEYTHRLDTIQTADEDSSFMSRVVSWKLSFILATRHPFFGGGFKSLEYFPVWSSLSRDFFSYPWFYTGTLLPNPDVARAAHSVYFQVLGEQGFVGLALYLGCLISAFFKAGSVARRARRGGAPEWLSTMATMLQLSVFAFALGGAALSFAYVDLIFCLFGLIVVLEKRLLPAMLRQPAAGAPVLPVPGMPQPLAAKDAFAAAARPLEPTRRERRA</sequence>
<accession>A0ABW0MHB7</accession>
<organism evidence="8 9">
    <name type="scientific">Massilia suwonensis</name>
    <dbReference type="NCBI Taxonomy" id="648895"/>
    <lineage>
        <taxon>Bacteria</taxon>
        <taxon>Pseudomonadati</taxon>
        <taxon>Pseudomonadota</taxon>
        <taxon>Betaproteobacteria</taxon>
        <taxon>Burkholderiales</taxon>
        <taxon>Oxalobacteraceae</taxon>
        <taxon>Telluria group</taxon>
        <taxon>Massilia</taxon>
    </lineage>
</organism>
<protein>
    <submittedName>
        <fullName evidence="8">O-glycosylation ligase, exosortase A system-associated</fullName>
    </submittedName>
</protein>
<evidence type="ECO:0000259" key="6">
    <source>
        <dbReference type="Pfam" id="PF04932"/>
    </source>
</evidence>
<keyword evidence="9" id="KW-1185">Reference proteome</keyword>
<feature type="transmembrane region" description="Helical" evidence="5">
    <location>
        <begin position="42"/>
        <end position="63"/>
    </location>
</feature>
<feature type="transmembrane region" description="Helical" evidence="5">
    <location>
        <begin position="70"/>
        <end position="91"/>
    </location>
</feature>
<feature type="transmembrane region" description="Helical" evidence="5">
    <location>
        <begin position="171"/>
        <end position="188"/>
    </location>
</feature>
<dbReference type="RefSeq" id="WP_379752265.1">
    <property type="nucleotide sequence ID" value="NZ_JBHSMR010000008.1"/>
</dbReference>
<keyword evidence="3 5" id="KW-1133">Transmembrane helix</keyword>
<dbReference type="InterPro" id="IPR045979">
    <property type="entry name" value="DUF5935"/>
</dbReference>
<dbReference type="NCBIfam" id="TIGR03097">
    <property type="entry name" value="PEP_O_lig_1"/>
    <property type="match status" value="1"/>
</dbReference>
<evidence type="ECO:0000256" key="2">
    <source>
        <dbReference type="ARBA" id="ARBA00022692"/>
    </source>
</evidence>
<keyword evidence="8" id="KW-0436">Ligase</keyword>
<evidence type="ECO:0000259" key="7">
    <source>
        <dbReference type="Pfam" id="PF19358"/>
    </source>
</evidence>
<reference evidence="9" key="1">
    <citation type="journal article" date="2019" name="Int. J. Syst. Evol. Microbiol.">
        <title>The Global Catalogue of Microorganisms (GCM) 10K type strain sequencing project: providing services to taxonomists for standard genome sequencing and annotation.</title>
        <authorList>
            <consortium name="The Broad Institute Genomics Platform"/>
            <consortium name="The Broad Institute Genome Sequencing Center for Infectious Disease"/>
            <person name="Wu L."/>
            <person name="Ma J."/>
        </authorList>
    </citation>
    <scope>NUCLEOTIDE SEQUENCE [LARGE SCALE GENOMIC DNA]</scope>
    <source>
        <strain evidence="9">CCUG 43111</strain>
    </source>
</reference>
<feature type="transmembrane region" description="Helical" evidence="5">
    <location>
        <begin position="350"/>
        <end position="369"/>
    </location>
</feature>
<feature type="transmembrane region" description="Helical" evidence="5">
    <location>
        <begin position="239"/>
        <end position="257"/>
    </location>
</feature>
<evidence type="ECO:0000256" key="3">
    <source>
        <dbReference type="ARBA" id="ARBA00022989"/>
    </source>
</evidence>
<dbReference type="InterPro" id="IPR007016">
    <property type="entry name" value="O-antigen_ligase-rel_domated"/>
</dbReference>
<dbReference type="InterPro" id="IPR051533">
    <property type="entry name" value="WaaL-like"/>
</dbReference>
<dbReference type="EMBL" id="JBHSMR010000008">
    <property type="protein sequence ID" value="MFC5477628.1"/>
    <property type="molecule type" value="Genomic_DNA"/>
</dbReference>
<gene>
    <name evidence="8" type="ORF">ACFPQ5_05480</name>
</gene>
<proteinExistence type="predicted"/>
<feature type="transmembrane region" description="Helical" evidence="5">
    <location>
        <begin position="103"/>
        <end position="122"/>
    </location>
</feature>
<feature type="transmembrane region" description="Helical" evidence="5">
    <location>
        <begin position="389"/>
        <end position="422"/>
    </location>
</feature>
<dbReference type="Pfam" id="PF19358">
    <property type="entry name" value="DUF5935"/>
    <property type="match status" value="1"/>
</dbReference>
<dbReference type="GO" id="GO:0016874">
    <property type="term" value="F:ligase activity"/>
    <property type="evidence" value="ECO:0007669"/>
    <property type="project" value="UniProtKB-KW"/>
</dbReference>
<name>A0ABW0MHB7_9BURK</name>
<feature type="transmembrane region" description="Helical" evidence="5">
    <location>
        <begin position="200"/>
        <end position="233"/>
    </location>
</feature>
<feature type="transmembrane region" description="Helical" evidence="5">
    <location>
        <begin position="129"/>
        <end position="151"/>
    </location>
</feature>
<dbReference type="Pfam" id="PF04932">
    <property type="entry name" value="Wzy_C"/>
    <property type="match status" value="1"/>
</dbReference>
<feature type="domain" description="O-antigen ligase-related" evidence="6">
    <location>
        <begin position="205"/>
        <end position="357"/>
    </location>
</feature>
<feature type="domain" description="DUF5935" evidence="7">
    <location>
        <begin position="1"/>
        <end position="186"/>
    </location>
</feature>
<keyword evidence="4 5" id="KW-0472">Membrane</keyword>
<dbReference type="PANTHER" id="PTHR37422">
    <property type="entry name" value="TEICHURONIC ACID BIOSYNTHESIS PROTEIN TUAE"/>
    <property type="match status" value="1"/>
</dbReference>
<evidence type="ECO:0000256" key="4">
    <source>
        <dbReference type="ARBA" id="ARBA00023136"/>
    </source>
</evidence>
<evidence type="ECO:0000313" key="9">
    <source>
        <dbReference type="Proteomes" id="UP001596101"/>
    </source>
</evidence>
<evidence type="ECO:0000256" key="5">
    <source>
        <dbReference type="SAM" id="Phobius"/>
    </source>
</evidence>
<comment type="subcellular location">
    <subcellularLocation>
        <location evidence="1">Membrane</location>
        <topology evidence="1">Multi-pass membrane protein</topology>
    </subcellularLocation>
</comment>
<comment type="caution">
    <text evidence="8">The sequence shown here is derived from an EMBL/GenBank/DDBJ whole genome shotgun (WGS) entry which is preliminary data.</text>
</comment>
<evidence type="ECO:0000313" key="8">
    <source>
        <dbReference type="EMBL" id="MFC5477628.1"/>
    </source>
</evidence>
<keyword evidence="2 5" id="KW-0812">Transmembrane</keyword>
<dbReference type="Proteomes" id="UP001596101">
    <property type="component" value="Unassembled WGS sequence"/>
</dbReference>
<dbReference type="PANTHER" id="PTHR37422:SF13">
    <property type="entry name" value="LIPOPOLYSACCHARIDE BIOSYNTHESIS PROTEIN PA4999-RELATED"/>
    <property type="match status" value="1"/>
</dbReference>
<evidence type="ECO:0000256" key="1">
    <source>
        <dbReference type="ARBA" id="ARBA00004141"/>
    </source>
</evidence>